<dbReference type="Gene3D" id="1.20.1050.10">
    <property type="match status" value="1"/>
</dbReference>
<dbReference type="SFLD" id="SFLDS00019">
    <property type="entry name" value="Glutathione_Transferase_(cytos"/>
    <property type="match status" value="1"/>
</dbReference>
<feature type="domain" description="GST C-terminal" evidence="3">
    <location>
        <begin position="86"/>
        <end position="218"/>
    </location>
</feature>
<evidence type="ECO:0000259" key="3">
    <source>
        <dbReference type="PROSITE" id="PS50405"/>
    </source>
</evidence>
<dbReference type="Pfam" id="PF02798">
    <property type="entry name" value="GST_N"/>
    <property type="match status" value="1"/>
</dbReference>
<dbReference type="AlphaFoldDB" id="A0A4R6Y7P1"/>
<dbReference type="SFLD" id="SFLDG00358">
    <property type="entry name" value="Main_(cytGST)"/>
    <property type="match status" value="1"/>
</dbReference>
<keyword evidence="4" id="KW-0808">Transferase</keyword>
<comment type="caution">
    <text evidence="4">The sequence shown here is derived from an EMBL/GenBank/DDBJ whole genome shotgun (WGS) entry which is preliminary data.</text>
</comment>
<evidence type="ECO:0000313" key="4">
    <source>
        <dbReference type="EMBL" id="TDR31362.1"/>
    </source>
</evidence>
<organism evidence="4 5">
    <name type="scientific">Hydromonas duriensis</name>
    <dbReference type="NCBI Taxonomy" id="1527608"/>
    <lineage>
        <taxon>Bacteria</taxon>
        <taxon>Pseudomonadati</taxon>
        <taxon>Pseudomonadota</taxon>
        <taxon>Betaproteobacteria</taxon>
        <taxon>Burkholderiales</taxon>
        <taxon>Burkholderiaceae</taxon>
        <taxon>Hydromonas</taxon>
    </lineage>
</organism>
<dbReference type="OrthoDB" id="8772754at2"/>
<dbReference type="SUPFAM" id="SSF47616">
    <property type="entry name" value="GST C-terminal domain-like"/>
    <property type="match status" value="1"/>
</dbReference>
<proteinExistence type="inferred from homology"/>
<dbReference type="InterPro" id="IPR010987">
    <property type="entry name" value="Glutathione-S-Trfase_C-like"/>
</dbReference>
<dbReference type="Proteomes" id="UP000294480">
    <property type="component" value="Unassembled WGS sequence"/>
</dbReference>
<accession>A0A4R6Y7P1</accession>
<evidence type="ECO:0000313" key="5">
    <source>
        <dbReference type="Proteomes" id="UP000294480"/>
    </source>
</evidence>
<keyword evidence="5" id="KW-1185">Reference proteome</keyword>
<dbReference type="RefSeq" id="WP_133620055.1">
    <property type="nucleotide sequence ID" value="NZ_SNZE01000010.1"/>
</dbReference>
<dbReference type="Gene3D" id="3.40.30.10">
    <property type="entry name" value="Glutaredoxin"/>
    <property type="match status" value="1"/>
</dbReference>
<dbReference type="PANTHER" id="PTHR44051">
    <property type="entry name" value="GLUTATHIONE S-TRANSFERASE-RELATED"/>
    <property type="match status" value="1"/>
</dbReference>
<dbReference type="InterPro" id="IPR004045">
    <property type="entry name" value="Glutathione_S-Trfase_N"/>
</dbReference>
<sequence length="219" mass="25056">MIKLHYSPTDASMTPHIILEELGLPFELVLVDRQVNAQKSKEYLQLNPNGTIPTLVHDDLVLFETAAIAIYLAELKPQAGLVPNVGTTERGEFYKWMFWLANTFHSTLMPYFYAERWVDAGNELGAAEVKSHAQARVKNLLSILDNELARRGQDYLLGEQFSVADVYAFMLCRWTRHFNADVCPPARDWTHIRPYLERILARPAVQRVYAKENIVAPLI</sequence>
<comment type="similarity">
    <text evidence="1">Belongs to the GST superfamily.</text>
</comment>
<dbReference type="InterPro" id="IPR004046">
    <property type="entry name" value="GST_C"/>
</dbReference>
<dbReference type="PROSITE" id="PS50405">
    <property type="entry name" value="GST_CTER"/>
    <property type="match status" value="1"/>
</dbReference>
<evidence type="ECO:0000259" key="2">
    <source>
        <dbReference type="PROSITE" id="PS50404"/>
    </source>
</evidence>
<dbReference type="EMBL" id="SNZE01000010">
    <property type="protein sequence ID" value="TDR31362.1"/>
    <property type="molecule type" value="Genomic_DNA"/>
</dbReference>
<dbReference type="CDD" id="cd03057">
    <property type="entry name" value="GST_N_Beta"/>
    <property type="match status" value="1"/>
</dbReference>
<name>A0A4R6Y7P1_9BURK</name>
<gene>
    <name evidence="4" type="ORF">DFR44_11010</name>
</gene>
<dbReference type="GO" id="GO:0016740">
    <property type="term" value="F:transferase activity"/>
    <property type="evidence" value="ECO:0007669"/>
    <property type="project" value="UniProtKB-KW"/>
</dbReference>
<evidence type="ECO:0000256" key="1">
    <source>
        <dbReference type="RuleBase" id="RU003494"/>
    </source>
</evidence>
<dbReference type="InterPro" id="IPR036282">
    <property type="entry name" value="Glutathione-S-Trfase_C_sf"/>
</dbReference>
<dbReference type="InterPro" id="IPR040079">
    <property type="entry name" value="Glutathione_S-Trfase"/>
</dbReference>
<dbReference type="PANTHER" id="PTHR44051:SF8">
    <property type="entry name" value="GLUTATHIONE S-TRANSFERASE GSTA"/>
    <property type="match status" value="1"/>
</dbReference>
<feature type="domain" description="GST N-terminal" evidence="2">
    <location>
        <begin position="1"/>
        <end position="80"/>
    </location>
</feature>
<dbReference type="Pfam" id="PF00043">
    <property type="entry name" value="GST_C"/>
    <property type="match status" value="1"/>
</dbReference>
<dbReference type="CDD" id="cd03188">
    <property type="entry name" value="GST_C_Beta"/>
    <property type="match status" value="1"/>
</dbReference>
<dbReference type="InterPro" id="IPR036249">
    <property type="entry name" value="Thioredoxin-like_sf"/>
</dbReference>
<protein>
    <submittedName>
        <fullName evidence="4">Glutathione S-transferase</fullName>
    </submittedName>
</protein>
<dbReference type="SUPFAM" id="SSF52833">
    <property type="entry name" value="Thioredoxin-like"/>
    <property type="match status" value="1"/>
</dbReference>
<dbReference type="PROSITE" id="PS50404">
    <property type="entry name" value="GST_NTER"/>
    <property type="match status" value="1"/>
</dbReference>
<dbReference type="SFLD" id="SFLDG01150">
    <property type="entry name" value="Main.1:_Beta-like"/>
    <property type="match status" value="1"/>
</dbReference>
<reference evidence="4 5" key="1">
    <citation type="submission" date="2019-03" db="EMBL/GenBank/DDBJ databases">
        <title>Genomic Encyclopedia of Type Strains, Phase IV (KMG-IV): sequencing the most valuable type-strain genomes for metagenomic binning, comparative biology and taxonomic classification.</title>
        <authorList>
            <person name="Goeker M."/>
        </authorList>
    </citation>
    <scope>NUCLEOTIDE SEQUENCE [LARGE SCALE GENOMIC DNA]</scope>
    <source>
        <strain evidence="4 5">DSM 102852</strain>
    </source>
</reference>